<feature type="non-terminal residue" evidence="5">
    <location>
        <position position="941"/>
    </location>
</feature>
<dbReference type="GO" id="GO:0007165">
    <property type="term" value="P:signal transduction"/>
    <property type="evidence" value="ECO:0007669"/>
    <property type="project" value="InterPro"/>
</dbReference>
<feature type="compositionally biased region" description="Acidic residues" evidence="3">
    <location>
        <begin position="893"/>
        <end position="906"/>
    </location>
</feature>
<feature type="compositionally biased region" description="Polar residues" evidence="3">
    <location>
        <begin position="285"/>
        <end position="298"/>
    </location>
</feature>
<evidence type="ECO:0000256" key="2">
    <source>
        <dbReference type="ARBA" id="ARBA00022801"/>
    </source>
</evidence>
<name>A0A2C6KQS6_9APIC</name>
<keyword evidence="2" id="KW-0378">Hydrolase</keyword>
<feature type="region of interest" description="Disordered" evidence="3">
    <location>
        <begin position="567"/>
        <end position="644"/>
    </location>
</feature>
<evidence type="ECO:0000256" key="3">
    <source>
        <dbReference type="SAM" id="MobiDB-lite"/>
    </source>
</evidence>
<evidence type="ECO:0000259" key="4">
    <source>
        <dbReference type="PROSITE" id="PS51845"/>
    </source>
</evidence>
<feature type="domain" description="PDEase" evidence="4">
    <location>
        <begin position="740"/>
        <end position="941"/>
    </location>
</feature>
<feature type="compositionally biased region" description="Basic and acidic residues" evidence="3">
    <location>
        <begin position="136"/>
        <end position="149"/>
    </location>
</feature>
<dbReference type="InterPro" id="IPR023174">
    <property type="entry name" value="PDEase_CS"/>
</dbReference>
<feature type="region of interest" description="Disordered" evidence="3">
    <location>
        <begin position="673"/>
        <end position="717"/>
    </location>
</feature>
<dbReference type="Proteomes" id="UP000221165">
    <property type="component" value="Unassembled WGS sequence"/>
</dbReference>
<feature type="compositionally biased region" description="Basic and acidic residues" evidence="3">
    <location>
        <begin position="673"/>
        <end position="682"/>
    </location>
</feature>
<dbReference type="GO" id="GO:0004114">
    <property type="term" value="F:3',5'-cyclic-nucleotide phosphodiesterase activity"/>
    <property type="evidence" value="ECO:0007669"/>
    <property type="project" value="InterPro"/>
</dbReference>
<reference evidence="5 6" key="1">
    <citation type="journal article" date="2017" name="Int. J. Parasitol.">
        <title>The genome of the protozoan parasite Cystoisospora suis and a reverse vaccinology approach to identify vaccine candidates.</title>
        <authorList>
            <person name="Palmieri N."/>
            <person name="Shrestha A."/>
            <person name="Ruttkowski B."/>
            <person name="Beck T."/>
            <person name="Vogl C."/>
            <person name="Tomley F."/>
            <person name="Blake D.P."/>
            <person name="Joachim A."/>
        </authorList>
    </citation>
    <scope>NUCLEOTIDE SEQUENCE [LARGE SCALE GENOMIC DNA]</scope>
    <source>
        <strain evidence="5 6">Wien I</strain>
    </source>
</reference>
<feature type="compositionally biased region" description="Basic and acidic residues" evidence="3">
    <location>
        <begin position="879"/>
        <end position="892"/>
    </location>
</feature>
<dbReference type="RefSeq" id="XP_067924487.1">
    <property type="nucleotide sequence ID" value="XM_068063537.1"/>
</dbReference>
<feature type="region of interest" description="Disordered" evidence="3">
    <location>
        <begin position="861"/>
        <end position="914"/>
    </location>
</feature>
<feature type="compositionally biased region" description="Basic and acidic residues" evidence="3">
    <location>
        <begin position="689"/>
        <end position="717"/>
    </location>
</feature>
<dbReference type="InterPro" id="IPR036971">
    <property type="entry name" value="PDEase_catalytic_dom_sf"/>
</dbReference>
<dbReference type="GeneID" id="94426748"/>
<feature type="compositionally biased region" description="Basic and acidic residues" evidence="3">
    <location>
        <begin position="484"/>
        <end position="497"/>
    </location>
</feature>
<dbReference type="AlphaFoldDB" id="A0A2C6KQS6"/>
<dbReference type="OrthoDB" id="332043at2759"/>
<comment type="caution">
    <text evidence="5">The sequence shown here is derived from an EMBL/GenBank/DDBJ whole genome shotgun (WGS) entry which is preliminary data.</text>
</comment>
<dbReference type="PROSITE" id="PS00126">
    <property type="entry name" value="PDEASE_I_1"/>
    <property type="match status" value="1"/>
</dbReference>
<accession>A0A2C6KQS6</accession>
<feature type="region of interest" description="Disordered" evidence="3">
    <location>
        <begin position="1"/>
        <end position="171"/>
    </location>
</feature>
<feature type="compositionally biased region" description="Basic and acidic residues" evidence="3">
    <location>
        <begin position="12"/>
        <end position="30"/>
    </location>
</feature>
<feature type="compositionally biased region" description="Low complexity" evidence="3">
    <location>
        <begin position="303"/>
        <end position="319"/>
    </location>
</feature>
<keyword evidence="6" id="KW-1185">Reference proteome</keyword>
<dbReference type="PANTHER" id="PTHR11347">
    <property type="entry name" value="CYCLIC NUCLEOTIDE PHOSPHODIESTERASE"/>
    <property type="match status" value="1"/>
</dbReference>
<protein>
    <submittedName>
        <fullName evidence="5">3 5-cyclic nucleotide phosphodiesterase domain-containing protein</fullName>
    </submittedName>
</protein>
<organism evidence="5 6">
    <name type="scientific">Cystoisospora suis</name>
    <dbReference type="NCBI Taxonomy" id="483139"/>
    <lineage>
        <taxon>Eukaryota</taxon>
        <taxon>Sar</taxon>
        <taxon>Alveolata</taxon>
        <taxon>Apicomplexa</taxon>
        <taxon>Conoidasida</taxon>
        <taxon>Coccidia</taxon>
        <taxon>Eucoccidiorida</taxon>
        <taxon>Eimeriorina</taxon>
        <taxon>Sarcocystidae</taxon>
        <taxon>Cystoisospora</taxon>
    </lineage>
</organism>
<feature type="compositionally biased region" description="Basic and acidic residues" evidence="3">
    <location>
        <begin position="342"/>
        <end position="401"/>
    </location>
</feature>
<feature type="compositionally biased region" description="Basic and acidic residues" evidence="3">
    <location>
        <begin position="623"/>
        <end position="636"/>
    </location>
</feature>
<dbReference type="VEuPathDB" id="ToxoDB:CSUI_003339"/>
<keyword evidence="1" id="KW-0479">Metal-binding</keyword>
<proteinExistence type="predicted"/>
<dbReference type="InterPro" id="IPR002073">
    <property type="entry name" value="PDEase_catalytic_dom"/>
</dbReference>
<gene>
    <name evidence="5" type="ORF">CSUI_003339</name>
</gene>
<sequence length="941" mass="109020">MTKNGENYGVKDQIETNRRKEKKENIEKLKHTMSSADMDKYIEGNKRSEGKRMSHTGDDLKVNSLQRREITNERPDHLPSSSSSRSASPFSSLPSFSSSSSSSSFLRSLIHPRSERNASDLATSRVKFSLPRRRRTERDETVMEREEAPSPRTLLQTRDKTNADEEEEEEILIEQSSRIMEKIEEEEEVKIKKNKKSEETCENREGVIYYYIGDEDDRISLSTTPDRYETLREGPPSSSHTPKSRDEGYPHTPWSVCTPQHVEKLTRKTSLSKHPVSPFSPLPHTITSLSMKTTSSPSAAVPFSRGPTSSFSSFESRASVNCPRLDRRDRREEREGDEEKEEDKKGTDQVRDREESLKERTRETRSSYRMEREDERRRDRLLFETREEQGHREEEGQDDRRRERRRQTKEEEDEDEDYFMWRRTKSDRRRKRKTTARRGLSSSSSPTFSPSSSFSPSSTSSSAVTPVLASSSSSLMLLGRPRRSAGDTHNVQEMKDERRRRRDSPIFFLHSTCQFYLPLQQLVGLCRLDGLEAHRRREEERKREEEPLIDRERTTFRKRKNDLRPSLTCFSRSSSLEMEKKREKKKEEREEERNGKKPPPFPKKSQDVSRHSIATEIEEAQCEGEKKISEKEENKIPLRRSLIAETPLLLRDGESGDGIPLSRLDTSCSLQELRQENEEHADQRKRRRNAEEERALLPPTQEEKESEERDKREAQPWKSDRKAFSSFSSSCFPLYSYFEDGEEGEETCREMRVFRQIRRRIGVCWGIDPFQLQSCTKGKALQAVGLELFAYSPSSSSSLSTFFQVDKASLKTRPSGSSLYSFLEALSLCYSSSIPYHNAVHAADVTHMLRCLLTIPAPFPSSSSSAMTREKRRRGRRRRDLEKEGREISQREQDDEEEQEEEEEREGEGTLWGLLGKTQRAASIISAMAHDVGHPGTTNSF</sequence>
<feature type="compositionally biased region" description="Low complexity" evidence="3">
    <location>
        <begin position="78"/>
        <end position="108"/>
    </location>
</feature>
<feature type="compositionally biased region" description="Basic and acidic residues" evidence="3">
    <location>
        <begin position="324"/>
        <end position="334"/>
    </location>
</feature>
<feature type="compositionally biased region" description="Basic residues" evidence="3">
    <location>
        <begin position="422"/>
        <end position="436"/>
    </location>
</feature>
<dbReference type="EMBL" id="MIGC01001462">
    <property type="protein sequence ID" value="PHJ22810.1"/>
    <property type="molecule type" value="Genomic_DNA"/>
</dbReference>
<dbReference type="SUPFAM" id="SSF109604">
    <property type="entry name" value="HD-domain/PDEase-like"/>
    <property type="match status" value="1"/>
</dbReference>
<dbReference type="PROSITE" id="PS51845">
    <property type="entry name" value="PDEASE_I_2"/>
    <property type="match status" value="1"/>
</dbReference>
<evidence type="ECO:0000256" key="1">
    <source>
        <dbReference type="ARBA" id="ARBA00022723"/>
    </source>
</evidence>
<dbReference type="GO" id="GO:0046872">
    <property type="term" value="F:metal ion binding"/>
    <property type="evidence" value="ECO:0007669"/>
    <property type="project" value="UniProtKB-KW"/>
</dbReference>
<feature type="compositionally biased region" description="Basic and acidic residues" evidence="3">
    <location>
        <begin position="37"/>
        <end position="77"/>
    </location>
</feature>
<dbReference type="Gene3D" id="1.10.1300.10">
    <property type="entry name" value="3'5'-cyclic nucleotide phosphodiesterase, catalytic domain"/>
    <property type="match status" value="1"/>
</dbReference>
<feature type="compositionally biased region" description="Basic and acidic residues" evidence="3">
    <location>
        <begin position="577"/>
        <end position="595"/>
    </location>
</feature>
<feature type="region of interest" description="Disordered" evidence="3">
    <location>
        <begin position="219"/>
        <end position="503"/>
    </location>
</feature>
<evidence type="ECO:0000313" key="6">
    <source>
        <dbReference type="Proteomes" id="UP000221165"/>
    </source>
</evidence>
<feature type="compositionally biased region" description="Low complexity" evidence="3">
    <location>
        <begin position="437"/>
        <end position="479"/>
    </location>
</feature>
<evidence type="ECO:0000313" key="5">
    <source>
        <dbReference type="EMBL" id="PHJ22810.1"/>
    </source>
</evidence>